<evidence type="ECO:0000256" key="2">
    <source>
        <dbReference type="SAM" id="SignalP"/>
    </source>
</evidence>
<dbReference type="EMBL" id="KF864551">
    <property type="protein sequence ID" value="AIJ27534.1"/>
    <property type="molecule type" value="Genomic_DNA"/>
</dbReference>
<reference evidence="3" key="1">
    <citation type="journal article" date="2015" name="J. Antimicrob. Chemother.">
        <title>Characterization of the genetic environment of the ribosomal RNA methylase gene erm(B) in Campylobacter jejuni.</title>
        <authorList>
            <person name="Deng F."/>
            <person name="Wang Y."/>
            <person name="Zhang Y."/>
            <person name="Shen Z."/>
        </authorList>
    </citation>
    <scope>NUCLEOTIDE SEQUENCE</scope>
    <source>
        <strain evidence="3">C179b</strain>
    </source>
</reference>
<protein>
    <recommendedName>
        <fullName evidence="6">Periplasmic protein</fullName>
    </recommendedName>
</protein>
<feature type="region of interest" description="Disordered" evidence="1">
    <location>
        <begin position="21"/>
        <end position="60"/>
    </location>
</feature>
<feature type="chain" id="PRO_5015035187" description="Periplasmic protein" evidence="2">
    <location>
        <begin position="21"/>
        <end position="60"/>
    </location>
</feature>
<dbReference type="RefSeq" id="WP_002888234.1">
    <property type="nucleotide sequence ID" value="NZ_AP028331.1"/>
</dbReference>
<gene>
    <name evidence="4" type="ORF">E7N58_07350</name>
</gene>
<evidence type="ECO:0000256" key="1">
    <source>
        <dbReference type="SAM" id="MobiDB-lite"/>
    </source>
</evidence>
<organism evidence="3">
    <name type="scientific">Campylobacter jejuni</name>
    <dbReference type="NCBI Taxonomy" id="197"/>
    <lineage>
        <taxon>Bacteria</taxon>
        <taxon>Pseudomonadati</taxon>
        <taxon>Campylobacterota</taxon>
        <taxon>Epsilonproteobacteria</taxon>
        <taxon>Campylobacterales</taxon>
        <taxon>Campylobacteraceae</taxon>
        <taxon>Campylobacter</taxon>
    </lineage>
</organism>
<reference evidence="4 5" key="2">
    <citation type="submission" date="2019-04" db="EMBL/GenBank/DDBJ databases">
        <authorList>
            <person name="Ashton P.M."/>
            <person name="Dallman T."/>
            <person name="Nair S."/>
            <person name="De Pinna E."/>
            <person name="Peters T."/>
            <person name="Grant K."/>
        </authorList>
    </citation>
    <scope>NUCLEOTIDE SEQUENCE [LARGE SCALE GENOMIC DNA]</scope>
    <source>
        <strain evidence="4 5">OXC2299</strain>
    </source>
</reference>
<dbReference type="Proteomes" id="UP000358933">
    <property type="component" value="Unassembled WGS sequence"/>
</dbReference>
<evidence type="ECO:0000313" key="5">
    <source>
        <dbReference type="Proteomes" id="UP000358933"/>
    </source>
</evidence>
<dbReference type="PATRIC" id="fig|197.5230.peg.339"/>
<dbReference type="AlphaFoldDB" id="A0A0C4M5L6"/>
<keyword evidence="2" id="KW-0732">Signal</keyword>
<name>A0A0C4M5L6_CAMJU</name>
<accession>A0A0C4M5L6</accession>
<sequence length="60" mass="6505">MKKVVLISALLGAFAANVFAADTPSDVNQTHTKAHHSKAKADKKHEAKTHKKTKEQTPAQ</sequence>
<evidence type="ECO:0008006" key="6">
    <source>
        <dbReference type="Google" id="ProtNLM"/>
    </source>
</evidence>
<evidence type="ECO:0000313" key="4">
    <source>
        <dbReference type="EMBL" id="EAK8193960.1"/>
    </source>
</evidence>
<feature type="signal peptide" evidence="2">
    <location>
        <begin position="1"/>
        <end position="20"/>
    </location>
</feature>
<evidence type="ECO:0000313" key="3">
    <source>
        <dbReference type="EMBL" id="AIJ27534.1"/>
    </source>
</evidence>
<proteinExistence type="predicted"/>
<dbReference type="EMBL" id="AACJKW010000011">
    <property type="protein sequence ID" value="EAK8193960.1"/>
    <property type="molecule type" value="Genomic_DNA"/>
</dbReference>